<protein>
    <submittedName>
        <fullName evidence="1">Uncharacterized protein</fullName>
    </submittedName>
</protein>
<name>A0A5K7S585_9BACT</name>
<dbReference type="EMBL" id="AP018694">
    <property type="protein sequence ID" value="BBE16718.1"/>
    <property type="molecule type" value="Genomic_DNA"/>
</dbReference>
<accession>A0A5K7S585</accession>
<sequence>MMGAGVAYAQLVPKYVNTASPSSSKFYTIPTSGTHGATVSAAEGALILQWITEGANNN</sequence>
<organism evidence="1 2">
    <name type="scientific">Aquipluma nitroreducens</name>
    <dbReference type="NCBI Taxonomy" id="2010828"/>
    <lineage>
        <taxon>Bacteria</taxon>
        <taxon>Pseudomonadati</taxon>
        <taxon>Bacteroidota</taxon>
        <taxon>Bacteroidia</taxon>
        <taxon>Marinilabiliales</taxon>
        <taxon>Prolixibacteraceae</taxon>
        <taxon>Aquipluma</taxon>
    </lineage>
</organism>
<evidence type="ECO:0000313" key="1">
    <source>
        <dbReference type="EMBL" id="BBE16718.1"/>
    </source>
</evidence>
<reference evidence="1" key="1">
    <citation type="journal article" date="2020" name="Int. J. Syst. Evol. Microbiol.">
        <title>Aquipluma nitroreducens gen. nov. sp. nov., a novel facultatively anaerobic bacterium isolated from a freshwater lake.</title>
        <authorList>
            <person name="Watanabe M."/>
            <person name="Kojima H."/>
            <person name="Fukui M."/>
        </authorList>
    </citation>
    <scope>NUCLEOTIDE SEQUENCE</scope>
    <source>
        <strain evidence="1">MeG22</strain>
    </source>
</reference>
<keyword evidence="2" id="KW-1185">Reference proteome</keyword>
<dbReference type="AlphaFoldDB" id="A0A5K7S585"/>
<dbReference type="KEGG" id="anf:AQPE_0861"/>
<proteinExistence type="predicted"/>
<gene>
    <name evidence="1" type="ORF">AQPE_0861</name>
</gene>
<evidence type="ECO:0000313" key="2">
    <source>
        <dbReference type="Proteomes" id="UP001193389"/>
    </source>
</evidence>
<dbReference type="Proteomes" id="UP001193389">
    <property type="component" value="Chromosome"/>
</dbReference>